<accession>A0A0G4IFI3</accession>
<evidence type="ECO:0000256" key="2">
    <source>
        <dbReference type="ARBA" id="ARBA00022692"/>
    </source>
</evidence>
<dbReference type="EMBL" id="CDMZ01005919">
    <property type="protein sequence ID" value="CEM55872.1"/>
    <property type="molecule type" value="Genomic_DNA"/>
</dbReference>
<keyword evidence="3 6" id="KW-1133">Transmembrane helix</keyword>
<feature type="compositionally biased region" description="Basic and acidic residues" evidence="5">
    <location>
        <begin position="22"/>
        <end position="34"/>
    </location>
</feature>
<protein>
    <recommendedName>
        <fullName evidence="8">Zinc/iron permease</fullName>
    </recommendedName>
</protein>
<comment type="subcellular location">
    <subcellularLocation>
        <location evidence="1">Membrane</location>
        <topology evidence="1">Multi-pass membrane protein</topology>
    </subcellularLocation>
</comment>
<evidence type="ECO:0000256" key="5">
    <source>
        <dbReference type="SAM" id="MobiDB-lite"/>
    </source>
</evidence>
<keyword evidence="2 6" id="KW-0812">Transmembrane</keyword>
<dbReference type="AlphaFoldDB" id="A0A0G4IFI3"/>
<evidence type="ECO:0000256" key="4">
    <source>
        <dbReference type="ARBA" id="ARBA00023136"/>
    </source>
</evidence>
<evidence type="ECO:0000256" key="1">
    <source>
        <dbReference type="ARBA" id="ARBA00004141"/>
    </source>
</evidence>
<organism evidence="7">
    <name type="scientific">Chromera velia CCMP2878</name>
    <dbReference type="NCBI Taxonomy" id="1169474"/>
    <lineage>
        <taxon>Eukaryota</taxon>
        <taxon>Sar</taxon>
        <taxon>Alveolata</taxon>
        <taxon>Colpodellida</taxon>
        <taxon>Chromeraceae</taxon>
        <taxon>Chromera</taxon>
    </lineage>
</organism>
<feature type="compositionally biased region" description="Low complexity" evidence="5">
    <location>
        <begin position="206"/>
        <end position="216"/>
    </location>
</feature>
<dbReference type="GO" id="GO:0005385">
    <property type="term" value="F:zinc ion transmembrane transporter activity"/>
    <property type="evidence" value="ECO:0007669"/>
    <property type="project" value="TreeGrafter"/>
</dbReference>
<feature type="compositionally biased region" description="Basic and acidic residues" evidence="5">
    <location>
        <begin position="87"/>
        <end position="117"/>
    </location>
</feature>
<feature type="compositionally biased region" description="Pro residues" evidence="5">
    <location>
        <begin position="126"/>
        <end position="143"/>
    </location>
</feature>
<reference evidence="7" key="1">
    <citation type="submission" date="2014-11" db="EMBL/GenBank/DDBJ databases">
        <authorList>
            <person name="Otto D Thomas"/>
            <person name="Naeem Raeece"/>
        </authorList>
    </citation>
    <scope>NUCLEOTIDE SEQUENCE</scope>
</reference>
<dbReference type="Pfam" id="PF02535">
    <property type="entry name" value="Zip"/>
    <property type="match status" value="1"/>
</dbReference>
<dbReference type="GO" id="GO:0016020">
    <property type="term" value="C:membrane"/>
    <property type="evidence" value="ECO:0007669"/>
    <property type="project" value="UniProtKB-SubCell"/>
</dbReference>
<name>A0A0G4IFI3_9ALVE</name>
<feature type="compositionally biased region" description="Gly residues" evidence="5">
    <location>
        <begin position="190"/>
        <end position="205"/>
    </location>
</feature>
<dbReference type="InterPro" id="IPR003689">
    <property type="entry name" value="ZIP"/>
</dbReference>
<evidence type="ECO:0000313" key="7">
    <source>
        <dbReference type="EMBL" id="CEM55872.1"/>
    </source>
</evidence>
<gene>
    <name evidence="7" type="ORF">Cvel_13911</name>
</gene>
<proteinExistence type="predicted"/>
<feature type="compositionally biased region" description="Polar residues" evidence="5">
    <location>
        <begin position="162"/>
        <end position="171"/>
    </location>
</feature>
<evidence type="ECO:0000256" key="6">
    <source>
        <dbReference type="SAM" id="Phobius"/>
    </source>
</evidence>
<keyword evidence="4 6" id="KW-0472">Membrane</keyword>
<dbReference type="VEuPathDB" id="CryptoDB:Cvel_13911"/>
<sequence length="465" mass="48117">MPMKTSNLPTPAGGTARGSIVPREDEQGGGKEGYRLMTDTAPQGPDVPTHYHRSLPPRPAPGSQTIEAAAAGLSRAKEEEQEDQEGHEDPERRGHTSSSSDHRDLYGDTENSPKEKLLQPQTSSSPLPPHPHPPSSHPHPAPSQPSYGGGGDTRSGRESRRTMSPNPSIQRHSAGAFASMPRVCGSSHAHGGGGHGHSHGIGGPPSHGHSLSVSPSAQRTGGPPSPVHRTQSGAQAHDSLAEGMPGPPAREVTSGGGTETENGVRPHASGRGGVAGQQISFTGHSHEAGCCGDHQMHDPVGGALVGQSGPGPPAPPGNSSLVLFALFGAFSFHGFMEGLGLGTCTGDVWEVGMAIVSHKVLESCALGTALIQSEEAKRHFFTYLAIFSLMTPAGITVGVLLPLFGLPSSVSGVCTALSAGTFAYISYFEVIPRALGEGVKDRLWKLFALLVGVAMMTVATMEGER</sequence>
<dbReference type="PANTHER" id="PTHR11040:SF140">
    <property type="entry name" value="ZRT (ZRT), IRT- (IRT-) LIKE PROTEIN TRANSPORTER"/>
    <property type="match status" value="1"/>
</dbReference>
<evidence type="ECO:0008006" key="8">
    <source>
        <dbReference type="Google" id="ProtNLM"/>
    </source>
</evidence>
<feature type="region of interest" description="Disordered" evidence="5">
    <location>
        <begin position="1"/>
        <end position="277"/>
    </location>
</feature>
<dbReference type="PANTHER" id="PTHR11040">
    <property type="entry name" value="ZINC/IRON TRANSPORTER"/>
    <property type="match status" value="1"/>
</dbReference>
<feature type="transmembrane region" description="Helical" evidence="6">
    <location>
        <begin position="380"/>
        <end position="404"/>
    </location>
</feature>
<evidence type="ECO:0000256" key="3">
    <source>
        <dbReference type="ARBA" id="ARBA00022989"/>
    </source>
</evidence>
<feature type="transmembrane region" description="Helical" evidence="6">
    <location>
        <begin position="410"/>
        <end position="431"/>
    </location>
</feature>
<feature type="transmembrane region" description="Helical" evidence="6">
    <location>
        <begin position="443"/>
        <end position="461"/>
    </location>
</feature>